<keyword evidence="7" id="KW-0460">Magnesium</keyword>
<evidence type="ECO:0000256" key="9">
    <source>
        <dbReference type="ARBA" id="ARBA00022989"/>
    </source>
</evidence>
<dbReference type="InterPro" id="IPR023298">
    <property type="entry name" value="ATPase_P-typ_TM_dom_sf"/>
</dbReference>
<dbReference type="AlphaFoldDB" id="T1AQF2"/>
<evidence type="ECO:0000256" key="7">
    <source>
        <dbReference type="ARBA" id="ARBA00022842"/>
    </source>
</evidence>
<dbReference type="Gene3D" id="2.70.150.10">
    <property type="entry name" value="Calcium-transporting ATPase, cytoplasmic transduction domain A"/>
    <property type="match status" value="1"/>
</dbReference>
<dbReference type="GO" id="GO:0005524">
    <property type="term" value="F:ATP binding"/>
    <property type="evidence" value="ECO:0007669"/>
    <property type="project" value="UniProtKB-KW"/>
</dbReference>
<accession>T1AQF2</accession>
<comment type="subcellular location">
    <subcellularLocation>
        <location evidence="1">Cell membrane</location>
        <topology evidence="1">Multi-pass membrane protein</topology>
    </subcellularLocation>
</comment>
<dbReference type="InterPro" id="IPR008250">
    <property type="entry name" value="ATPase_P-typ_transduc_dom_A_sf"/>
</dbReference>
<evidence type="ECO:0000256" key="8">
    <source>
        <dbReference type="ARBA" id="ARBA00022967"/>
    </source>
</evidence>
<dbReference type="GO" id="GO:0036376">
    <property type="term" value="P:sodium ion export across plasma membrane"/>
    <property type="evidence" value="ECO:0007669"/>
    <property type="project" value="TreeGrafter"/>
</dbReference>
<evidence type="ECO:0000256" key="10">
    <source>
        <dbReference type="ARBA" id="ARBA00023136"/>
    </source>
</evidence>
<evidence type="ECO:0000256" key="6">
    <source>
        <dbReference type="ARBA" id="ARBA00022840"/>
    </source>
</evidence>
<comment type="caution">
    <text evidence="12">The sequence shown here is derived from an EMBL/GenBank/DDBJ whole genome shotgun (WGS) entry which is preliminary data.</text>
</comment>
<dbReference type="SUPFAM" id="SSF81665">
    <property type="entry name" value="Calcium ATPase, transmembrane domain M"/>
    <property type="match status" value="1"/>
</dbReference>
<dbReference type="GO" id="GO:0006883">
    <property type="term" value="P:intracellular sodium ion homeostasis"/>
    <property type="evidence" value="ECO:0007669"/>
    <property type="project" value="TreeGrafter"/>
</dbReference>
<feature type="domain" description="Cation-transporting P-type ATPase N-terminal" evidence="11">
    <location>
        <begin position="35"/>
        <end position="108"/>
    </location>
</feature>
<dbReference type="InterPro" id="IPR004014">
    <property type="entry name" value="ATPase_P-typ_cation-transptr_N"/>
</dbReference>
<keyword evidence="8" id="KW-1278">Translocase</keyword>
<dbReference type="GO" id="GO:0005886">
    <property type="term" value="C:plasma membrane"/>
    <property type="evidence" value="ECO:0007669"/>
    <property type="project" value="UniProtKB-SubCell"/>
</dbReference>
<evidence type="ECO:0000313" key="12">
    <source>
        <dbReference type="EMBL" id="EQD59577.1"/>
    </source>
</evidence>
<dbReference type="GO" id="GO:0005391">
    <property type="term" value="F:P-type sodium:potassium-exchanging transporter activity"/>
    <property type="evidence" value="ECO:0007669"/>
    <property type="project" value="TreeGrafter"/>
</dbReference>
<proteinExistence type="predicted"/>
<evidence type="ECO:0000256" key="3">
    <source>
        <dbReference type="ARBA" id="ARBA00022553"/>
    </source>
</evidence>
<evidence type="ECO:0000259" key="11">
    <source>
        <dbReference type="SMART" id="SM00831"/>
    </source>
</evidence>
<sequence>MIAKWSLLGLIPERNGARGKPSAAQSQAQARHLLELARLEVDAALAAGDSRIEGLDAEQVDARLETFGRNIVGSEARTPWFVEIARRVVNPLNLLLLALAVVSILTSDPVGASIMTVMVAVAVIVGYVQESKSSRAVAALRSMVSNTALVRRRQLANGRGELPIEDLVPGDVVHLAAGDMIPADLRLLAAKDLFLNQSSLTGESMPVEKFSGPDARCSAPMESRNLCFMGSNVISGSALGLVVATGRDTTFGALASALATPRAPRPALTAVCVVSSA</sequence>
<organism evidence="12">
    <name type="scientific">mine drainage metagenome</name>
    <dbReference type="NCBI Taxonomy" id="410659"/>
    <lineage>
        <taxon>unclassified sequences</taxon>
        <taxon>metagenomes</taxon>
        <taxon>ecological metagenomes</taxon>
    </lineage>
</organism>
<protein>
    <submittedName>
        <fullName evidence="12">Magnesium-transporting ATPase MgtA</fullName>
    </submittedName>
</protein>
<dbReference type="GO" id="GO:1902600">
    <property type="term" value="P:proton transmembrane transport"/>
    <property type="evidence" value="ECO:0007669"/>
    <property type="project" value="TreeGrafter"/>
</dbReference>
<keyword evidence="10" id="KW-0472">Membrane</keyword>
<keyword evidence="3" id="KW-0597">Phosphoprotein</keyword>
<name>T1AQF2_9ZZZZ</name>
<evidence type="ECO:0000256" key="4">
    <source>
        <dbReference type="ARBA" id="ARBA00022692"/>
    </source>
</evidence>
<keyword evidence="4" id="KW-0812">Transmembrane</keyword>
<reference evidence="12" key="1">
    <citation type="submission" date="2013-08" db="EMBL/GenBank/DDBJ databases">
        <authorList>
            <person name="Mendez C."/>
            <person name="Richter M."/>
            <person name="Ferrer M."/>
            <person name="Sanchez J."/>
        </authorList>
    </citation>
    <scope>NUCLEOTIDE SEQUENCE</scope>
</reference>
<evidence type="ECO:0000256" key="5">
    <source>
        <dbReference type="ARBA" id="ARBA00022741"/>
    </source>
</evidence>
<keyword evidence="9" id="KW-1133">Transmembrane helix</keyword>
<dbReference type="GO" id="GO:1990573">
    <property type="term" value="P:potassium ion import across plasma membrane"/>
    <property type="evidence" value="ECO:0007669"/>
    <property type="project" value="TreeGrafter"/>
</dbReference>
<dbReference type="SUPFAM" id="SSF81653">
    <property type="entry name" value="Calcium ATPase, transduction domain A"/>
    <property type="match status" value="1"/>
</dbReference>
<keyword evidence="2" id="KW-1003">Cell membrane</keyword>
<dbReference type="Pfam" id="PF00690">
    <property type="entry name" value="Cation_ATPase_N"/>
    <property type="match status" value="1"/>
</dbReference>
<keyword evidence="6" id="KW-0067">ATP-binding</keyword>
<dbReference type="InterPro" id="IPR059000">
    <property type="entry name" value="ATPase_P-type_domA"/>
</dbReference>
<evidence type="ECO:0000256" key="2">
    <source>
        <dbReference type="ARBA" id="ARBA00022475"/>
    </source>
</evidence>
<dbReference type="GO" id="GO:0030007">
    <property type="term" value="P:intracellular potassium ion homeostasis"/>
    <property type="evidence" value="ECO:0007669"/>
    <property type="project" value="TreeGrafter"/>
</dbReference>
<dbReference type="PANTHER" id="PTHR43294:SF21">
    <property type="entry name" value="CATION TRANSPORTING ATPASE"/>
    <property type="match status" value="1"/>
</dbReference>
<dbReference type="EMBL" id="AUZY01005280">
    <property type="protein sequence ID" value="EQD59577.1"/>
    <property type="molecule type" value="Genomic_DNA"/>
</dbReference>
<keyword evidence="5" id="KW-0547">Nucleotide-binding</keyword>
<dbReference type="SMART" id="SM00831">
    <property type="entry name" value="Cation_ATPase_N"/>
    <property type="match status" value="1"/>
</dbReference>
<evidence type="ECO:0000256" key="1">
    <source>
        <dbReference type="ARBA" id="ARBA00004651"/>
    </source>
</evidence>
<dbReference type="InterPro" id="IPR050510">
    <property type="entry name" value="Cation_transp_ATPase_P-type"/>
</dbReference>
<dbReference type="Pfam" id="PF00122">
    <property type="entry name" value="E1-E2_ATPase"/>
    <property type="match status" value="1"/>
</dbReference>
<gene>
    <name evidence="12" type="ORF">B1B_08149</name>
</gene>
<dbReference type="Gene3D" id="1.20.1110.10">
    <property type="entry name" value="Calcium-transporting ATPase, transmembrane domain"/>
    <property type="match status" value="1"/>
</dbReference>
<dbReference type="FunFam" id="2.70.150.10:FF:000160">
    <property type="entry name" value="Sarcoplasmic/endoplasmic reticulum calcium ATPase 1"/>
    <property type="match status" value="1"/>
</dbReference>
<dbReference type="PANTHER" id="PTHR43294">
    <property type="entry name" value="SODIUM/POTASSIUM-TRANSPORTING ATPASE SUBUNIT ALPHA"/>
    <property type="match status" value="1"/>
</dbReference>
<reference evidence="12" key="2">
    <citation type="journal article" date="2014" name="ISME J.">
        <title>Microbial stratification in low pH oxic and suboxic macroscopic growths along an acid mine drainage.</title>
        <authorList>
            <person name="Mendez-Garcia C."/>
            <person name="Mesa V."/>
            <person name="Sprenger R.R."/>
            <person name="Richter M."/>
            <person name="Diez M.S."/>
            <person name="Solano J."/>
            <person name="Bargiela R."/>
            <person name="Golyshina O.V."/>
            <person name="Manteca A."/>
            <person name="Ramos J.L."/>
            <person name="Gallego J.R."/>
            <person name="Llorente I."/>
            <person name="Martins Dos Santos V.A."/>
            <person name="Jensen O.N."/>
            <person name="Pelaez A.I."/>
            <person name="Sanchez J."/>
            <person name="Ferrer M."/>
        </authorList>
    </citation>
    <scope>NUCLEOTIDE SEQUENCE</scope>
</reference>